<evidence type="ECO:0000256" key="1">
    <source>
        <dbReference type="SAM" id="Coils"/>
    </source>
</evidence>
<feature type="region of interest" description="Disordered" evidence="2">
    <location>
        <begin position="318"/>
        <end position="362"/>
    </location>
</feature>
<feature type="region of interest" description="Disordered" evidence="2">
    <location>
        <begin position="269"/>
        <end position="292"/>
    </location>
</feature>
<dbReference type="AlphaFoldDB" id="A0A914DU00"/>
<feature type="compositionally biased region" description="Polar residues" evidence="2">
    <location>
        <begin position="326"/>
        <end position="362"/>
    </location>
</feature>
<evidence type="ECO:0000313" key="3">
    <source>
        <dbReference type="Proteomes" id="UP000887540"/>
    </source>
</evidence>
<keyword evidence="1" id="KW-0175">Coiled coil</keyword>
<accession>A0A914DU00</accession>
<evidence type="ECO:0000313" key="4">
    <source>
        <dbReference type="WBParaSite" id="ACRNAN_scaffold3887.g6505.t1"/>
    </source>
</evidence>
<sequence length="473" mass="52035">MMRIHQIARMFMCRCCNWAFPDKTSLHLHTTSLTKTGNPGDVPVLARSTVEGDFTPNLDYTPSTSPTGTRESESPSPLDEAKMTPQHSTPQLPTAAMSAQNPFLTNNNLLNVGIFPPAALSNRLDLIQKLKSKSNAKAETNGTPPMSNLNSQLEASPQLNNWIANWFANNPFQMPMADVYPNLLLQNEKAKLSPNLKSSTTGPTPPKKAHLDIKSDLKLLQNGNGNVEKKPSLSNEPTNGRHGNLVDSDAQSRLLSVIDNLFSAKTNMNTSANAGVSPKDRPNKRKARKPQQLSESFFSAISADEEQQASIKIDLGDANNEKKPESSLNEEQQPHSNPDQPSPAISDSHTSGSSAQLTDSSTVSPKKCLNCQVMKGKLEQTENRIQAFQKKVAELTEKIDLVEEQSRNQECLRCTQASTIEAEQKERIEQLAQKLDEIADLSFKAKELCDADDDVPIDELKNLFNLISEITSH</sequence>
<proteinExistence type="predicted"/>
<feature type="coiled-coil region" evidence="1">
    <location>
        <begin position="371"/>
        <end position="441"/>
    </location>
</feature>
<name>A0A914DU00_9BILA</name>
<dbReference type="WBParaSite" id="ACRNAN_scaffold3887.g6505.t1">
    <property type="protein sequence ID" value="ACRNAN_scaffold3887.g6505.t1"/>
    <property type="gene ID" value="ACRNAN_scaffold3887.g6505"/>
</dbReference>
<organism evidence="3 4">
    <name type="scientific">Acrobeloides nanus</name>
    <dbReference type="NCBI Taxonomy" id="290746"/>
    <lineage>
        <taxon>Eukaryota</taxon>
        <taxon>Metazoa</taxon>
        <taxon>Ecdysozoa</taxon>
        <taxon>Nematoda</taxon>
        <taxon>Chromadorea</taxon>
        <taxon>Rhabditida</taxon>
        <taxon>Tylenchina</taxon>
        <taxon>Cephalobomorpha</taxon>
        <taxon>Cephaloboidea</taxon>
        <taxon>Cephalobidae</taxon>
        <taxon>Acrobeloides</taxon>
    </lineage>
</organism>
<keyword evidence="3" id="KW-1185">Reference proteome</keyword>
<feature type="region of interest" description="Disordered" evidence="2">
    <location>
        <begin position="222"/>
        <end position="248"/>
    </location>
</feature>
<feature type="region of interest" description="Disordered" evidence="2">
    <location>
        <begin position="49"/>
        <end position="93"/>
    </location>
</feature>
<feature type="compositionally biased region" description="Polar residues" evidence="2">
    <location>
        <begin position="58"/>
        <end position="69"/>
    </location>
</feature>
<dbReference type="Proteomes" id="UP000887540">
    <property type="component" value="Unplaced"/>
</dbReference>
<reference evidence="4" key="1">
    <citation type="submission" date="2022-11" db="UniProtKB">
        <authorList>
            <consortium name="WormBaseParasite"/>
        </authorList>
    </citation>
    <scope>IDENTIFICATION</scope>
</reference>
<evidence type="ECO:0000256" key="2">
    <source>
        <dbReference type="SAM" id="MobiDB-lite"/>
    </source>
</evidence>
<protein>
    <submittedName>
        <fullName evidence="4">C2H2-type domain-containing protein</fullName>
    </submittedName>
</protein>